<feature type="transmembrane region" description="Helical" evidence="8">
    <location>
        <begin position="365"/>
        <end position="384"/>
    </location>
</feature>
<evidence type="ECO:0000313" key="10">
    <source>
        <dbReference type="Proteomes" id="UP000011082"/>
    </source>
</evidence>
<evidence type="ECO:0000313" key="9">
    <source>
        <dbReference type="EMBL" id="ELA41374.1"/>
    </source>
</evidence>
<dbReference type="VEuPathDB" id="MicrosporidiaDB:VICG_01615"/>
<dbReference type="GeneID" id="19882325"/>
<evidence type="ECO:0000256" key="7">
    <source>
        <dbReference type="ARBA" id="ARBA00023136"/>
    </source>
</evidence>
<name>L2GL55_VITCO</name>
<keyword evidence="8" id="KW-0012">Acyltransferase</keyword>
<feature type="transmembrane region" description="Helical" evidence="8">
    <location>
        <begin position="299"/>
        <end position="320"/>
    </location>
</feature>
<keyword evidence="8" id="KW-0808">Transferase</keyword>
<comment type="function">
    <text evidence="8">A acetyltransferase, which acetylates the inositol ring of phosphatidylinositol during biosynthesis of GPI-anchor.</text>
</comment>
<dbReference type="FunCoup" id="L2GL55">
    <property type="interactions" value="31"/>
</dbReference>
<dbReference type="EC" id="2.3.-.-" evidence="8"/>
<feature type="transmembrane region" description="Helical" evidence="8">
    <location>
        <begin position="32"/>
        <end position="62"/>
    </location>
</feature>
<accession>L2GL55</accession>
<evidence type="ECO:0000256" key="6">
    <source>
        <dbReference type="ARBA" id="ARBA00022989"/>
    </source>
</evidence>
<dbReference type="EMBL" id="JH370145">
    <property type="protein sequence ID" value="ELA41374.1"/>
    <property type="molecule type" value="Genomic_DNA"/>
</dbReference>
<sequence>MLREVEQLAVISIPVLCMLAFSQYSGRMLYQFAILIVSQYISILIPSLIPYLVVCLALIVLIKSLGAGSQNVKKNIEPRLFFDLARFITITQTTICIFLCDFDFWDSRFSKNDGYSIGLMDLGVGCFMFNGGVTSCRIARRKMIRSTVLLFLLGLLRLLAIGAFNLHVNPKEYGIHWNFYFTLSAVNFLYILSSLLLNNSCSKLLLGIALVIGYELASPQVSDLIFRAERSNMLLQNKEGLCSLVPFLGFFLILNHIGSLILERNLKKATANLSMLWCINTAVYVVARTYSCASRRLCNLAYLSWVLFIQFTFIWLFMKAAHHCPYLINNTGFFKLCSQNILHVFLFSNLLVLLFKLYFDLSSMTYVAGNALNLAYLFLSFVALPKILGMQTSHCKTTAN</sequence>
<dbReference type="Pfam" id="PF06423">
    <property type="entry name" value="GWT1"/>
    <property type="match status" value="1"/>
</dbReference>
<dbReference type="InterPro" id="IPR009447">
    <property type="entry name" value="PIGW/GWT1"/>
</dbReference>
<evidence type="ECO:0000256" key="3">
    <source>
        <dbReference type="ARBA" id="ARBA00007559"/>
    </source>
</evidence>
<proteinExistence type="inferred from homology"/>
<feature type="transmembrane region" description="Helical" evidence="8">
    <location>
        <begin position="341"/>
        <end position="359"/>
    </location>
</feature>
<dbReference type="STRING" id="993615.L2GL55"/>
<feature type="transmembrane region" description="Helical" evidence="8">
    <location>
        <begin position="204"/>
        <end position="221"/>
    </location>
</feature>
<dbReference type="OMA" id="NGLTHFM"/>
<comment type="pathway">
    <text evidence="2 8">Glycolipid biosynthesis; glycosylphosphatidylinositol-anchor biosynthesis.</text>
</comment>
<feature type="transmembrane region" description="Helical" evidence="8">
    <location>
        <begin position="148"/>
        <end position="167"/>
    </location>
</feature>
<dbReference type="OrthoDB" id="15270at2759"/>
<comment type="subcellular location">
    <subcellularLocation>
        <location evidence="8">Endoplasmic reticulum membrane</location>
        <topology evidence="8">Multi-pass membrane protein</topology>
    </subcellularLocation>
    <subcellularLocation>
        <location evidence="1">Membrane</location>
        <topology evidence="1">Multi-pass membrane protein</topology>
    </subcellularLocation>
</comment>
<keyword evidence="10" id="KW-1185">Reference proteome</keyword>
<gene>
    <name evidence="9" type="ORF">VICG_01615</name>
</gene>
<dbReference type="HOGENOM" id="CLU_020802_3_0_1"/>
<reference evidence="10" key="1">
    <citation type="submission" date="2011-05" db="EMBL/GenBank/DDBJ databases">
        <title>The genome sequence of Vittaforma corneae strain ATCC 50505.</title>
        <authorList>
            <consortium name="The Broad Institute Genome Sequencing Platform"/>
            <person name="Cuomo C."/>
            <person name="Didier E."/>
            <person name="Bowers L."/>
            <person name="Young S.K."/>
            <person name="Zeng Q."/>
            <person name="Gargeya S."/>
            <person name="Fitzgerald M."/>
            <person name="Haas B."/>
            <person name="Abouelleil A."/>
            <person name="Alvarado L."/>
            <person name="Arachchi H.M."/>
            <person name="Berlin A."/>
            <person name="Chapman S.B."/>
            <person name="Gearin G."/>
            <person name="Goldberg J."/>
            <person name="Griggs A."/>
            <person name="Gujja S."/>
            <person name="Hansen M."/>
            <person name="Heiman D."/>
            <person name="Howarth C."/>
            <person name="Larimer J."/>
            <person name="Lui A."/>
            <person name="MacDonald P.J.P."/>
            <person name="McCowen C."/>
            <person name="Montmayeur A."/>
            <person name="Murphy C."/>
            <person name="Neiman D."/>
            <person name="Pearson M."/>
            <person name="Priest M."/>
            <person name="Roberts A."/>
            <person name="Saif S."/>
            <person name="Shea T."/>
            <person name="Sisk P."/>
            <person name="Stolte C."/>
            <person name="Sykes S."/>
            <person name="Wortman J."/>
            <person name="Nusbaum C."/>
            <person name="Birren B."/>
        </authorList>
    </citation>
    <scope>NUCLEOTIDE SEQUENCE [LARGE SCALE GENOMIC DNA]</scope>
    <source>
        <strain evidence="10">ATCC 50505</strain>
    </source>
</reference>
<dbReference type="GO" id="GO:0006506">
    <property type="term" value="P:GPI anchor biosynthetic process"/>
    <property type="evidence" value="ECO:0007669"/>
    <property type="project" value="UniProtKB-UniPathway"/>
</dbReference>
<evidence type="ECO:0000256" key="1">
    <source>
        <dbReference type="ARBA" id="ARBA00004141"/>
    </source>
</evidence>
<dbReference type="GO" id="GO:0032216">
    <property type="term" value="F:glucosaminyl-phosphatidylinositol O-acyltransferase activity"/>
    <property type="evidence" value="ECO:0007669"/>
    <property type="project" value="TreeGrafter"/>
</dbReference>
<dbReference type="Proteomes" id="UP000011082">
    <property type="component" value="Unassembled WGS sequence"/>
</dbReference>
<keyword evidence="5 8" id="KW-0812">Transmembrane</keyword>
<keyword evidence="8" id="KW-0256">Endoplasmic reticulum</keyword>
<comment type="similarity">
    <text evidence="3 8">Belongs to the PIGW family.</text>
</comment>
<dbReference type="PANTHER" id="PTHR20661:SF0">
    <property type="entry name" value="PHOSPHATIDYLINOSITOL-GLYCAN BIOSYNTHESIS CLASS W PROTEIN"/>
    <property type="match status" value="1"/>
</dbReference>
<feature type="transmembrane region" description="Helical" evidence="8">
    <location>
        <begin position="241"/>
        <end position="262"/>
    </location>
</feature>
<evidence type="ECO:0000256" key="2">
    <source>
        <dbReference type="ARBA" id="ARBA00004687"/>
    </source>
</evidence>
<dbReference type="UniPathway" id="UPA00196"/>
<evidence type="ECO:0000256" key="8">
    <source>
        <dbReference type="RuleBase" id="RU280819"/>
    </source>
</evidence>
<keyword evidence="7 8" id="KW-0472">Membrane</keyword>
<dbReference type="RefSeq" id="XP_007605060.1">
    <property type="nucleotide sequence ID" value="XM_007604998.1"/>
</dbReference>
<dbReference type="GO" id="GO:0072659">
    <property type="term" value="P:protein localization to plasma membrane"/>
    <property type="evidence" value="ECO:0007669"/>
    <property type="project" value="TreeGrafter"/>
</dbReference>
<dbReference type="InParanoid" id="L2GL55"/>
<dbReference type="AlphaFoldDB" id="L2GL55"/>
<evidence type="ECO:0000256" key="4">
    <source>
        <dbReference type="ARBA" id="ARBA00022502"/>
    </source>
</evidence>
<organism evidence="9 10">
    <name type="scientific">Vittaforma corneae (strain ATCC 50505)</name>
    <name type="common">Microsporidian parasite</name>
    <name type="synonym">Nosema corneum</name>
    <dbReference type="NCBI Taxonomy" id="993615"/>
    <lineage>
        <taxon>Eukaryota</taxon>
        <taxon>Fungi</taxon>
        <taxon>Fungi incertae sedis</taxon>
        <taxon>Microsporidia</taxon>
        <taxon>Nosematidae</taxon>
        <taxon>Vittaforma</taxon>
    </lineage>
</organism>
<feature type="transmembrane region" description="Helical" evidence="8">
    <location>
        <begin position="83"/>
        <end position="105"/>
    </location>
</feature>
<feature type="transmembrane region" description="Helical" evidence="8">
    <location>
        <begin position="117"/>
        <end position="136"/>
    </location>
</feature>
<evidence type="ECO:0000256" key="5">
    <source>
        <dbReference type="ARBA" id="ARBA00022692"/>
    </source>
</evidence>
<protein>
    <recommendedName>
        <fullName evidence="8">GPI-anchored wall transfer protein</fullName>
        <ecNumber evidence="8">2.3.-.-</ecNumber>
    </recommendedName>
</protein>
<feature type="transmembrane region" description="Helical" evidence="8">
    <location>
        <begin position="179"/>
        <end position="197"/>
    </location>
</feature>
<dbReference type="GO" id="GO:0005789">
    <property type="term" value="C:endoplasmic reticulum membrane"/>
    <property type="evidence" value="ECO:0007669"/>
    <property type="project" value="UniProtKB-SubCell"/>
</dbReference>
<keyword evidence="6 8" id="KW-1133">Transmembrane helix</keyword>
<feature type="transmembrane region" description="Helical" evidence="8">
    <location>
        <begin position="7"/>
        <end position="26"/>
    </location>
</feature>
<dbReference type="PANTHER" id="PTHR20661">
    <property type="entry name" value="PHOSPHATIDYLINOSITOL-GLYCAN BIOSYNTHESIS CLASS W PROTEIN"/>
    <property type="match status" value="1"/>
</dbReference>
<keyword evidence="4 8" id="KW-0337">GPI-anchor biosynthesis</keyword>